<dbReference type="STRING" id="1088818.A0A2I0AQS2"/>
<dbReference type="Proteomes" id="UP000236161">
    <property type="component" value="Unassembled WGS sequence"/>
</dbReference>
<keyword evidence="1" id="KW-1133">Transmembrane helix</keyword>
<dbReference type="PANTHER" id="PTHR36361">
    <property type="entry name" value="PROTEIN APEM9"/>
    <property type="match status" value="1"/>
</dbReference>
<evidence type="ECO:0000313" key="2">
    <source>
        <dbReference type="EMBL" id="PKA57878.1"/>
    </source>
</evidence>
<dbReference type="OrthoDB" id="1919407at2759"/>
<organism evidence="2 3">
    <name type="scientific">Apostasia shenzhenica</name>
    <dbReference type="NCBI Taxonomy" id="1088818"/>
    <lineage>
        <taxon>Eukaryota</taxon>
        <taxon>Viridiplantae</taxon>
        <taxon>Streptophyta</taxon>
        <taxon>Embryophyta</taxon>
        <taxon>Tracheophyta</taxon>
        <taxon>Spermatophyta</taxon>
        <taxon>Magnoliopsida</taxon>
        <taxon>Liliopsida</taxon>
        <taxon>Asparagales</taxon>
        <taxon>Orchidaceae</taxon>
        <taxon>Apostasioideae</taxon>
        <taxon>Apostasia</taxon>
    </lineage>
</organism>
<evidence type="ECO:0000313" key="3">
    <source>
        <dbReference type="Proteomes" id="UP000236161"/>
    </source>
</evidence>
<dbReference type="EMBL" id="KZ451959">
    <property type="protein sequence ID" value="PKA57878.1"/>
    <property type="molecule type" value="Genomic_DNA"/>
</dbReference>
<proteinExistence type="predicted"/>
<dbReference type="PANTHER" id="PTHR36361:SF1">
    <property type="entry name" value="PROTEIN APEM9"/>
    <property type="match status" value="1"/>
</dbReference>
<gene>
    <name evidence="2" type="ORF">AXF42_Ash012417</name>
</gene>
<dbReference type="GO" id="GO:0015919">
    <property type="term" value="P:peroxisomal membrane transport"/>
    <property type="evidence" value="ECO:0007669"/>
    <property type="project" value="InterPro"/>
</dbReference>
<dbReference type="InterPro" id="IPR034571">
    <property type="entry name" value="APEM9"/>
</dbReference>
<evidence type="ECO:0000256" key="1">
    <source>
        <dbReference type="SAM" id="Phobius"/>
    </source>
</evidence>
<dbReference type="AlphaFoldDB" id="A0A2I0AQS2"/>
<keyword evidence="1" id="KW-0472">Membrane</keyword>
<reference evidence="2 3" key="1">
    <citation type="journal article" date="2017" name="Nature">
        <title>The Apostasia genome and the evolution of orchids.</title>
        <authorList>
            <person name="Zhang G.Q."/>
            <person name="Liu K.W."/>
            <person name="Li Z."/>
            <person name="Lohaus R."/>
            <person name="Hsiao Y.Y."/>
            <person name="Niu S.C."/>
            <person name="Wang J.Y."/>
            <person name="Lin Y.C."/>
            <person name="Xu Q."/>
            <person name="Chen L.J."/>
            <person name="Yoshida K."/>
            <person name="Fujiwara S."/>
            <person name="Wang Z.W."/>
            <person name="Zhang Y.Q."/>
            <person name="Mitsuda N."/>
            <person name="Wang M."/>
            <person name="Liu G.H."/>
            <person name="Pecoraro L."/>
            <person name="Huang H.X."/>
            <person name="Xiao X.J."/>
            <person name="Lin M."/>
            <person name="Wu X.Y."/>
            <person name="Wu W.L."/>
            <person name="Chen Y.Y."/>
            <person name="Chang S.B."/>
            <person name="Sakamoto S."/>
            <person name="Ohme-Takagi M."/>
            <person name="Yagi M."/>
            <person name="Zeng S.J."/>
            <person name="Shen C.Y."/>
            <person name="Yeh C.M."/>
            <person name="Luo Y.B."/>
            <person name="Tsai W.C."/>
            <person name="Van de Peer Y."/>
            <person name="Liu Z.J."/>
        </authorList>
    </citation>
    <scope>NUCLEOTIDE SEQUENCE [LARGE SCALE GENOMIC DNA]</scope>
    <source>
        <strain evidence="3">cv. Shenzhen</strain>
        <tissue evidence="2">Stem</tissue>
    </source>
</reference>
<keyword evidence="3" id="KW-1185">Reference proteome</keyword>
<accession>A0A2I0AQS2</accession>
<feature type="transmembrane region" description="Helical" evidence="1">
    <location>
        <begin position="226"/>
        <end position="247"/>
    </location>
</feature>
<sequence>MAQVSMSDIWSEIDLSERTSELFDELKMLFGSVDAIPIEVFLTGACMQISSGLTTNLTALFEEFLSKWKFLDDDLYVYPKEERTSSQCSWQSALDSAKYLEAIEVFTVTILGKMLHKPELAIAWTEMADLPEEKRQDILRRLRLFTTNAGSSLDQGAIQNVDSVEPPPGFTPFAEAGKSNAEMNRNVSNLAALKTVDPSVKCITHWRHHPLSWFSTIRLKFGSIRLVFPAGKAVLLGLFVAFASYSLRKKSSALKQFARRQALWMQKTLLDAWQLAFSVQVNPLAAVQQLPAAPRGTR</sequence>
<protein>
    <submittedName>
        <fullName evidence="2">Uncharacterized protein</fullName>
    </submittedName>
</protein>
<name>A0A2I0AQS2_9ASPA</name>
<keyword evidence="1" id="KW-0812">Transmembrane</keyword>